<evidence type="ECO:0000256" key="1">
    <source>
        <dbReference type="SAM" id="Phobius"/>
    </source>
</evidence>
<reference evidence="2 3" key="2">
    <citation type="journal article" date="2022" name="Mol. Biol. Evol.">
        <title>Comparative Genomics Reveals Insights into the Divergent Evolution of Astigmatic Mites and Household Pest Adaptations.</title>
        <authorList>
            <person name="Xiong Q."/>
            <person name="Wan A.T."/>
            <person name="Liu X."/>
            <person name="Fung C.S."/>
            <person name="Xiao X."/>
            <person name="Malainual N."/>
            <person name="Hou J."/>
            <person name="Wang L."/>
            <person name="Wang M."/>
            <person name="Yang K.Y."/>
            <person name="Cui Y."/>
            <person name="Leung E.L."/>
            <person name="Nong W."/>
            <person name="Shin S.K."/>
            <person name="Au S.W."/>
            <person name="Jeong K.Y."/>
            <person name="Chew F.T."/>
            <person name="Hui J.H."/>
            <person name="Leung T.F."/>
            <person name="Tungtrongchitr A."/>
            <person name="Zhong N."/>
            <person name="Liu Z."/>
            <person name="Tsui S.K."/>
        </authorList>
    </citation>
    <scope>NUCLEOTIDE SEQUENCE [LARGE SCALE GENOMIC DNA]</scope>
    <source>
        <strain evidence="2">Derp</strain>
    </source>
</reference>
<keyword evidence="3" id="KW-1185">Reference proteome</keyword>
<keyword evidence="1" id="KW-0472">Membrane</keyword>
<feature type="transmembrane region" description="Helical" evidence="1">
    <location>
        <begin position="12"/>
        <end position="33"/>
    </location>
</feature>
<evidence type="ECO:0000313" key="2">
    <source>
        <dbReference type="EMBL" id="KAH9415246.1"/>
    </source>
</evidence>
<keyword evidence="1" id="KW-0812">Transmembrane</keyword>
<dbReference type="EMBL" id="NJHN03000099">
    <property type="protein sequence ID" value="KAH9415246.1"/>
    <property type="molecule type" value="Genomic_DNA"/>
</dbReference>
<evidence type="ECO:0000313" key="3">
    <source>
        <dbReference type="Proteomes" id="UP000887458"/>
    </source>
</evidence>
<gene>
    <name evidence="2" type="ORF">DERP_006340</name>
</gene>
<comment type="caution">
    <text evidence="2">The sequence shown here is derived from an EMBL/GenBank/DDBJ whole genome shotgun (WGS) entry which is preliminary data.</text>
</comment>
<protein>
    <submittedName>
        <fullName evidence="2">Uncharacterized protein</fullName>
    </submittedName>
</protein>
<proteinExistence type="predicted"/>
<accession>A0ABQ8IY56</accession>
<name>A0ABQ8IY56_DERPT</name>
<organism evidence="2 3">
    <name type="scientific">Dermatophagoides pteronyssinus</name>
    <name type="common">European house dust mite</name>
    <dbReference type="NCBI Taxonomy" id="6956"/>
    <lineage>
        <taxon>Eukaryota</taxon>
        <taxon>Metazoa</taxon>
        <taxon>Ecdysozoa</taxon>
        <taxon>Arthropoda</taxon>
        <taxon>Chelicerata</taxon>
        <taxon>Arachnida</taxon>
        <taxon>Acari</taxon>
        <taxon>Acariformes</taxon>
        <taxon>Sarcoptiformes</taxon>
        <taxon>Astigmata</taxon>
        <taxon>Psoroptidia</taxon>
        <taxon>Analgoidea</taxon>
        <taxon>Pyroglyphidae</taxon>
        <taxon>Dermatophagoidinae</taxon>
        <taxon>Dermatophagoides</taxon>
    </lineage>
</organism>
<reference evidence="2 3" key="1">
    <citation type="journal article" date="2018" name="J. Allergy Clin. Immunol.">
        <title>High-quality assembly of Dermatophagoides pteronyssinus genome and transcriptome reveals a wide range of novel allergens.</title>
        <authorList>
            <person name="Liu X.Y."/>
            <person name="Yang K.Y."/>
            <person name="Wang M.Q."/>
            <person name="Kwok J.S."/>
            <person name="Zeng X."/>
            <person name="Yang Z."/>
            <person name="Xiao X.J."/>
            <person name="Lau C.P."/>
            <person name="Li Y."/>
            <person name="Huang Z.M."/>
            <person name="Ba J.G."/>
            <person name="Yim A.K."/>
            <person name="Ouyang C.Y."/>
            <person name="Ngai S.M."/>
            <person name="Chan T.F."/>
            <person name="Leung E.L."/>
            <person name="Liu L."/>
            <person name="Liu Z.G."/>
            <person name="Tsui S.K."/>
        </authorList>
    </citation>
    <scope>NUCLEOTIDE SEQUENCE [LARGE SCALE GENOMIC DNA]</scope>
    <source>
        <strain evidence="2">Derp</strain>
    </source>
</reference>
<dbReference type="Proteomes" id="UP000887458">
    <property type="component" value="Unassembled WGS sequence"/>
</dbReference>
<keyword evidence="1" id="KW-1133">Transmembrane helix</keyword>
<sequence length="54" mass="6383">MPLGTHQKIFLGWLFFGSFGIASFVYIKSGYFIDRDEAIKVREKIRQKLEEEDK</sequence>